<protein>
    <submittedName>
        <fullName evidence="1">Uncharacterized protein</fullName>
    </submittedName>
</protein>
<evidence type="ECO:0000313" key="1">
    <source>
        <dbReference type="EMBL" id="EDM81841.1"/>
    </source>
</evidence>
<dbReference type="AlphaFoldDB" id="A6FX17"/>
<accession>A6FX17</accession>
<name>A6FX17_9BACT</name>
<organism evidence="1 2">
    <name type="scientific">Plesiocystis pacifica SIR-1</name>
    <dbReference type="NCBI Taxonomy" id="391625"/>
    <lineage>
        <taxon>Bacteria</taxon>
        <taxon>Pseudomonadati</taxon>
        <taxon>Myxococcota</taxon>
        <taxon>Polyangia</taxon>
        <taxon>Nannocystales</taxon>
        <taxon>Nannocystaceae</taxon>
        <taxon>Plesiocystis</taxon>
    </lineage>
</organism>
<reference evidence="1 2" key="1">
    <citation type="submission" date="2007-06" db="EMBL/GenBank/DDBJ databases">
        <authorList>
            <person name="Shimkets L."/>
            <person name="Ferriera S."/>
            <person name="Johnson J."/>
            <person name="Kravitz S."/>
            <person name="Beeson K."/>
            <person name="Sutton G."/>
            <person name="Rogers Y.-H."/>
            <person name="Friedman R."/>
            <person name="Frazier M."/>
            <person name="Venter J.C."/>
        </authorList>
    </citation>
    <scope>NUCLEOTIDE SEQUENCE [LARGE SCALE GENOMIC DNA]</scope>
    <source>
        <strain evidence="1 2">SIR-1</strain>
    </source>
</reference>
<evidence type="ECO:0000313" key="2">
    <source>
        <dbReference type="Proteomes" id="UP000005801"/>
    </source>
</evidence>
<proteinExistence type="predicted"/>
<gene>
    <name evidence="1" type="ORF">PPSIR1_05223</name>
</gene>
<keyword evidence="2" id="KW-1185">Reference proteome</keyword>
<comment type="caution">
    <text evidence="1">The sequence shown here is derived from an EMBL/GenBank/DDBJ whole genome shotgun (WGS) entry which is preliminary data.</text>
</comment>
<dbReference type="STRING" id="391625.PPSIR1_05223"/>
<dbReference type="Proteomes" id="UP000005801">
    <property type="component" value="Unassembled WGS sequence"/>
</dbReference>
<sequence length="28" mass="2975">MKMGELVRSMLRVPAVATRGDGGVLQMA</sequence>
<dbReference type="EMBL" id="ABCS01000001">
    <property type="protein sequence ID" value="EDM81841.1"/>
    <property type="molecule type" value="Genomic_DNA"/>
</dbReference>